<evidence type="ECO:0000259" key="1">
    <source>
        <dbReference type="Pfam" id="PF13556"/>
    </source>
</evidence>
<evidence type="ECO:0000313" key="2">
    <source>
        <dbReference type="EMBL" id="ERI11660.1"/>
    </source>
</evidence>
<dbReference type="Pfam" id="PF13556">
    <property type="entry name" value="HTH_30"/>
    <property type="match status" value="1"/>
</dbReference>
<dbReference type="InterPro" id="IPR009057">
    <property type="entry name" value="Homeodomain-like_sf"/>
</dbReference>
<gene>
    <name evidence="2" type="ORF">HMPREF0083_00246</name>
</gene>
<dbReference type="PANTHER" id="PTHR33744">
    <property type="entry name" value="CARBOHYDRATE DIACID REGULATOR"/>
    <property type="match status" value="1"/>
</dbReference>
<keyword evidence="3" id="KW-1185">Reference proteome</keyword>
<dbReference type="PATRIC" id="fig|649747.3.peg.217"/>
<feature type="domain" description="PucR C-terminal helix-turn-helix" evidence="1">
    <location>
        <begin position="10"/>
        <end position="59"/>
    </location>
</feature>
<sequence>MHIVCLLPYLMECYLHIRQAAEKLYIHRNTLIYRLKKIKQDTGYDPQISQDAVSLRLAVWIYRTLR</sequence>
<dbReference type="EMBL" id="AWSJ01000020">
    <property type="protein sequence ID" value="ERI11660.1"/>
    <property type="molecule type" value="Genomic_DNA"/>
</dbReference>
<dbReference type="AlphaFoldDB" id="U1X9L6"/>
<proteinExistence type="predicted"/>
<accession>U1X9L6</accession>
<dbReference type="Proteomes" id="UP000016511">
    <property type="component" value="Unassembled WGS sequence"/>
</dbReference>
<dbReference type="HOGENOM" id="CLU_2821712_0_0_9"/>
<dbReference type="Gene3D" id="1.10.10.2840">
    <property type="entry name" value="PucR C-terminal helix-turn-helix domain"/>
    <property type="match status" value="1"/>
</dbReference>
<protein>
    <recommendedName>
        <fullName evidence="1">PucR C-terminal helix-turn-helix domain-containing protein</fullName>
    </recommendedName>
</protein>
<dbReference type="InterPro" id="IPR025736">
    <property type="entry name" value="PucR_C-HTH_dom"/>
</dbReference>
<name>U1X9L6_ANEAE</name>
<comment type="caution">
    <text evidence="2">The sequence shown here is derived from an EMBL/GenBank/DDBJ whole genome shotgun (WGS) entry which is preliminary data.</text>
</comment>
<dbReference type="SUPFAM" id="SSF46689">
    <property type="entry name" value="Homeodomain-like"/>
    <property type="match status" value="1"/>
</dbReference>
<evidence type="ECO:0000313" key="3">
    <source>
        <dbReference type="Proteomes" id="UP000016511"/>
    </source>
</evidence>
<dbReference type="STRING" id="649747.HMPREF0083_00246"/>
<dbReference type="InterPro" id="IPR042070">
    <property type="entry name" value="PucR_C-HTH_sf"/>
</dbReference>
<organism evidence="2 3">
    <name type="scientific">Aneurinibacillus aneurinilyticus ATCC 12856</name>
    <dbReference type="NCBI Taxonomy" id="649747"/>
    <lineage>
        <taxon>Bacteria</taxon>
        <taxon>Bacillati</taxon>
        <taxon>Bacillota</taxon>
        <taxon>Bacilli</taxon>
        <taxon>Bacillales</taxon>
        <taxon>Paenibacillaceae</taxon>
        <taxon>Aneurinibacillus group</taxon>
        <taxon>Aneurinibacillus</taxon>
    </lineage>
</organism>
<dbReference type="InterPro" id="IPR051448">
    <property type="entry name" value="CdaR-like_regulators"/>
</dbReference>
<reference evidence="2 3" key="1">
    <citation type="submission" date="2013-08" db="EMBL/GenBank/DDBJ databases">
        <authorList>
            <person name="Weinstock G."/>
            <person name="Sodergren E."/>
            <person name="Wylie T."/>
            <person name="Fulton L."/>
            <person name="Fulton R."/>
            <person name="Fronick C."/>
            <person name="O'Laughlin M."/>
            <person name="Godfrey J."/>
            <person name="Miner T."/>
            <person name="Herter B."/>
            <person name="Appelbaum E."/>
            <person name="Cordes M."/>
            <person name="Lek S."/>
            <person name="Wollam A."/>
            <person name="Pepin K.H."/>
            <person name="Palsikar V.B."/>
            <person name="Mitreva M."/>
            <person name="Wilson R.K."/>
        </authorList>
    </citation>
    <scope>NUCLEOTIDE SEQUENCE [LARGE SCALE GENOMIC DNA]</scope>
    <source>
        <strain evidence="2 3">ATCC 12856</strain>
    </source>
</reference>